<comment type="caution">
    <text evidence="4">The sequence shown here is derived from an EMBL/GenBank/DDBJ whole genome shotgun (WGS) entry which is preliminary data.</text>
</comment>
<dbReference type="InterPro" id="IPR027417">
    <property type="entry name" value="P-loop_NTPase"/>
</dbReference>
<dbReference type="InterPro" id="IPR029498">
    <property type="entry name" value="HeLo_dom"/>
</dbReference>
<dbReference type="Proteomes" id="UP001302812">
    <property type="component" value="Unassembled WGS sequence"/>
</dbReference>
<dbReference type="InterPro" id="IPR038305">
    <property type="entry name" value="HeLo_sf"/>
</dbReference>
<dbReference type="AlphaFoldDB" id="A0AAN6T971"/>
<feature type="domain" description="Prion-inhibition and propagation HeLo" evidence="2">
    <location>
        <begin position="5"/>
        <end position="209"/>
    </location>
</feature>
<accession>A0AAN6T971</accession>
<dbReference type="Pfam" id="PF14479">
    <property type="entry name" value="HeLo"/>
    <property type="match status" value="1"/>
</dbReference>
<gene>
    <name evidence="4" type="ORF">N656DRAFT_801671</name>
</gene>
<dbReference type="EMBL" id="MU853362">
    <property type="protein sequence ID" value="KAK4108507.1"/>
    <property type="molecule type" value="Genomic_DNA"/>
</dbReference>
<keyword evidence="5" id="KW-1185">Reference proteome</keyword>
<dbReference type="InterPro" id="IPR056884">
    <property type="entry name" value="NPHP3-like_N"/>
</dbReference>
<feature type="domain" description="Nephrocystin 3-like N-terminal" evidence="3">
    <location>
        <begin position="283"/>
        <end position="381"/>
    </location>
</feature>
<dbReference type="RefSeq" id="XP_064666077.1">
    <property type="nucleotide sequence ID" value="XM_064818152.1"/>
</dbReference>
<dbReference type="SUPFAM" id="SSF52540">
    <property type="entry name" value="P-loop containing nucleoside triphosphate hydrolases"/>
    <property type="match status" value="1"/>
</dbReference>
<evidence type="ECO:0000256" key="1">
    <source>
        <dbReference type="ARBA" id="ARBA00022737"/>
    </source>
</evidence>
<reference evidence="4" key="2">
    <citation type="submission" date="2023-05" db="EMBL/GenBank/DDBJ databases">
        <authorList>
            <consortium name="Lawrence Berkeley National Laboratory"/>
            <person name="Steindorff A."/>
            <person name="Hensen N."/>
            <person name="Bonometti L."/>
            <person name="Westerberg I."/>
            <person name="Brannstrom I.O."/>
            <person name="Guillou S."/>
            <person name="Cros-Aarteil S."/>
            <person name="Calhoun S."/>
            <person name="Haridas S."/>
            <person name="Kuo A."/>
            <person name="Mondo S."/>
            <person name="Pangilinan J."/>
            <person name="Riley R."/>
            <person name="Labutti K."/>
            <person name="Andreopoulos B."/>
            <person name="Lipzen A."/>
            <person name="Chen C."/>
            <person name="Yanf M."/>
            <person name="Daum C."/>
            <person name="Ng V."/>
            <person name="Clum A."/>
            <person name="Ohm R."/>
            <person name="Martin F."/>
            <person name="Silar P."/>
            <person name="Natvig D."/>
            <person name="Lalanne C."/>
            <person name="Gautier V."/>
            <person name="Ament-Velasquez S.L."/>
            <person name="Kruys A."/>
            <person name="Hutchinson M.I."/>
            <person name="Powell A.J."/>
            <person name="Barry K."/>
            <person name="Miller A.N."/>
            <person name="Grigoriev I.V."/>
            <person name="Debuchy R."/>
            <person name="Gladieux P."/>
            <person name="Thoren M.H."/>
            <person name="Johannesson H."/>
        </authorList>
    </citation>
    <scope>NUCLEOTIDE SEQUENCE</scope>
    <source>
        <strain evidence="4">CBS 508.74</strain>
    </source>
</reference>
<dbReference type="PANTHER" id="PTHR10039">
    <property type="entry name" value="AMELOGENIN"/>
    <property type="match status" value="1"/>
</dbReference>
<sequence length="539" mass="59983">MEAVGVGIGTIGLVGLFKDVIDLFALFTASRSLGRDFVILLTKLDIEKYLLLQWAEQVKLLHNADDEFHDVRLNHEEVQSSVAQVLSCIRLLLSERYGMKDVSSTAPGALVDVREDAVGLSRPCMKRFEQRFEELNISIKQQQKSAKTLTKVRWVIQDKGKFADLIADLAHFTTKLREILPPTATSLSRTAELVNSGDLEAVTDFDKLKIVLEASAGHRGAIAGPTQELIDRKCQERILGTLWYRAMDQRRDSISAAHDKTFQWALEPPSDSIDHDGGNLFGWLRSGSGIYWVSGKAGSGKSTFMKFLYSSPKVRELLSEWSSPEECTLSDFFFYYLGIPEQKTQAGLCRALLFKILSCCPILIGKALPNLWREIKANKNDVAAPSPPEIDASGITVVSSLFLSQLAMNPKLKILVSSRPEPHCVAAFGGFPSLELQTQTKGDISLYVQKVIGEHRYMKRLLISDPVRSAEIMGEIVAKAMGIFLWVILVCGSLLKGFDDYDRIEELQARVQELTQVLQLYDDRRKVGGVGDGNLNAKQ</sequence>
<dbReference type="Gene3D" id="1.20.120.1020">
    <property type="entry name" value="Prion-inhibition and propagation, HeLo domain"/>
    <property type="match status" value="1"/>
</dbReference>
<organism evidence="4 5">
    <name type="scientific">Canariomyces notabilis</name>
    <dbReference type="NCBI Taxonomy" id="2074819"/>
    <lineage>
        <taxon>Eukaryota</taxon>
        <taxon>Fungi</taxon>
        <taxon>Dikarya</taxon>
        <taxon>Ascomycota</taxon>
        <taxon>Pezizomycotina</taxon>
        <taxon>Sordariomycetes</taxon>
        <taxon>Sordariomycetidae</taxon>
        <taxon>Sordariales</taxon>
        <taxon>Chaetomiaceae</taxon>
        <taxon>Canariomyces</taxon>
    </lineage>
</organism>
<dbReference type="GeneID" id="89942277"/>
<reference evidence="4" key="1">
    <citation type="journal article" date="2023" name="Mol. Phylogenet. Evol.">
        <title>Genome-scale phylogeny and comparative genomics of the fungal order Sordariales.</title>
        <authorList>
            <person name="Hensen N."/>
            <person name="Bonometti L."/>
            <person name="Westerberg I."/>
            <person name="Brannstrom I.O."/>
            <person name="Guillou S."/>
            <person name="Cros-Aarteil S."/>
            <person name="Calhoun S."/>
            <person name="Haridas S."/>
            <person name="Kuo A."/>
            <person name="Mondo S."/>
            <person name="Pangilinan J."/>
            <person name="Riley R."/>
            <person name="LaButti K."/>
            <person name="Andreopoulos B."/>
            <person name="Lipzen A."/>
            <person name="Chen C."/>
            <person name="Yan M."/>
            <person name="Daum C."/>
            <person name="Ng V."/>
            <person name="Clum A."/>
            <person name="Steindorff A."/>
            <person name="Ohm R.A."/>
            <person name="Martin F."/>
            <person name="Silar P."/>
            <person name="Natvig D.O."/>
            <person name="Lalanne C."/>
            <person name="Gautier V."/>
            <person name="Ament-Velasquez S.L."/>
            <person name="Kruys A."/>
            <person name="Hutchinson M.I."/>
            <person name="Powell A.J."/>
            <person name="Barry K."/>
            <person name="Miller A.N."/>
            <person name="Grigoriev I.V."/>
            <person name="Debuchy R."/>
            <person name="Gladieux P."/>
            <person name="Hiltunen Thoren M."/>
            <person name="Johannesson H."/>
        </authorList>
    </citation>
    <scope>NUCLEOTIDE SEQUENCE</scope>
    <source>
        <strain evidence="4">CBS 508.74</strain>
    </source>
</reference>
<protein>
    <recommendedName>
        <fullName evidence="6">Prion-inhibition and propagation HeLo domain-containing protein</fullName>
    </recommendedName>
</protein>
<dbReference type="PANTHER" id="PTHR10039:SF5">
    <property type="entry name" value="NACHT DOMAIN-CONTAINING PROTEIN"/>
    <property type="match status" value="1"/>
</dbReference>
<name>A0AAN6T971_9PEZI</name>
<evidence type="ECO:0000313" key="5">
    <source>
        <dbReference type="Proteomes" id="UP001302812"/>
    </source>
</evidence>
<evidence type="ECO:0000259" key="2">
    <source>
        <dbReference type="Pfam" id="PF14479"/>
    </source>
</evidence>
<evidence type="ECO:0000259" key="3">
    <source>
        <dbReference type="Pfam" id="PF24883"/>
    </source>
</evidence>
<evidence type="ECO:0008006" key="6">
    <source>
        <dbReference type="Google" id="ProtNLM"/>
    </source>
</evidence>
<proteinExistence type="predicted"/>
<keyword evidence="1" id="KW-0677">Repeat</keyword>
<dbReference type="Pfam" id="PF24883">
    <property type="entry name" value="NPHP3_N"/>
    <property type="match status" value="1"/>
</dbReference>
<evidence type="ECO:0000313" key="4">
    <source>
        <dbReference type="EMBL" id="KAK4108507.1"/>
    </source>
</evidence>